<comment type="caution">
    <text evidence="3">The sequence shown here is derived from an EMBL/GenBank/DDBJ whole genome shotgun (WGS) entry which is preliminary data.</text>
</comment>
<keyword evidence="1" id="KW-1133">Transmembrane helix</keyword>
<keyword evidence="1" id="KW-0472">Membrane</keyword>
<keyword evidence="1" id="KW-0812">Transmembrane</keyword>
<feature type="signal peptide" evidence="2">
    <location>
        <begin position="1"/>
        <end position="25"/>
    </location>
</feature>
<feature type="chain" id="PRO_5045122136" evidence="2">
    <location>
        <begin position="26"/>
        <end position="134"/>
    </location>
</feature>
<evidence type="ECO:0000256" key="2">
    <source>
        <dbReference type="SAM" id="SignalP"/>
    </source>
</evidence>
<reference evidence="4" key="1">
    <citation type="journal article" date="2019" name="Int. J. Syst. Evol. Microbiol.">
        <title>The Global Catalogue of Microorganisms (GCM) 10K type strain sequencing project: providing services to taxonomists for standard genome sequencing and annotation.</title>
        <authorList>
            <consortium name="The Broad Institute Genomics Platform"/>
            <consortium name="The Broad Institute Genome Sequencing Center for Infectious Disease"/>
            <person name="Wu L."/>
            <person name="Ma J."/>
        </authorList>
    </citation>
    <scope>NUCLEOTIDE SEQUENCE [LARGE SCALE GENOMIC DNA]</scope>
    <source>
        <strain evidence="4">CGMCC 1.6784</strain>
    </source>
</reference>
<sequence length="134" mass="15359">MSIIKKTVLAGTLAATALVTTAATATPAAARDRHRGGDDTAAVAIGAGVIGLALGAIIASSNNDRDRYRDRYDDRGYAYAPAYSSGWSYRNGYYWDRDGRRYSRAEYNRRHRDYRYDRDRRDYDHDRRDRYRGY</sequence>
<dbReference type="Proteomes" id="UP000605099">
    <property type="component" value="Unassembled WGS sequence"/>
</dbReference>
<gene>
    <name evidence="3" type="ORF">GCM10011349_23790</name>
</gene>
<proteinExistence type="predicted"/>
<evidence type="ECO:0000313" key="4">
    <source>
        <dbReference type="Proteomes" id="UP000605099"/>
    </source>
</evidence>
<evidence type="ECO:0000313" key="3">
    <source>
        <dbReference type="EMBL" id="GGN51325.1"/>
    </source>
</evidence>
<organism evidence="3 4">
    <name type="scientific">Novosphingobium indicum</name>
    <dbReference type="NCBI Taxonomy" id="462949"/>
    <lineage>
        <taxon>Bacteria</taxon>
        <taxon>Pseudomonadati</taxon>
        <taxon>Pseudomonadota</taxon>
        <taxon>Alphaproteobacteria</taxon>
        <taxon>Sphingomonadales</taxon>
        <taxon>Sphingomonadaceae</taxon>
        <taxon>Novosphingobium</taxon>
    </lineage>
</organism>
<protein>
    <submittedName>
        <fullName evidence="3">Uncharacterized protein</fullName>
    </submittedName>
</protein>
<keyword evidence="4" id="KW-1185">Reference proteome</keyword>
<name>A0ABQ2JMI2_9SPHN</name>
<keyword evidence="2" id="KW-0732">Signal</keyword>
<accession>A0ABQ2JMI2</accession>
<feature type="transmembrane region" description="Helical" evidence="1">
    <location>
        <begin position="40"/>
        <end position="59"/>
    </location>
</feature>
<dbReference type="EMBL" id="BMLK01000010">
    <property type="protein sequence ID" value="GGN51325.1"/>
    <property type="molecule type" value="Genomic_DNA"/>
</dbReference>
<dbReference type="RefSeq" id="WP_188819912.1">
    <property type="nucleotide sequence ID" value="NZ_BMLK01000010.1"/>
</dbReference>
<evidence type="ECO:0000256" key="1">
    <source>
        <dbReference type="SAM" id="Phobius"/>
    </source>
</evidence>